<dbReference type="InterPro" id="IPR055342">
    <property type="entry name" value="MreC_beta-barrel_core"/>
</dbReference>
<dbReference type="Gene3D" id="2.40.10.340">
    <property type="entry name" value="Rod shape-determining protein MreC, domain 1"/>
    <property type="match status" value="1"/>
</dbReference>
<evidence type="ECO:0000313" key="8">
    <source>
        <dbReference type="EMBL" id="NIJ45853.1"/>
    </source>
</evidence>
<dbReference type="PANTHER" id="PTHR34138:SF1">
    <property type="entry name" value="CELL SHAPE-DETERMINING PROTEIN MREC"/>
    <property type="match status" value="1"/>
</dbReference>
<dbReference type="InterPro" id="IPR042175">
    <property type="entry name" value="Cell/Rod_MreC_2"/>
</dbReference>
<dbReference type="PANTHER" id="PTHR34138">
    <property type="entry name" value="CELL SHAPE-DETERMINING PROTEIN MREC"/>
    <property type="match status" value="1"/>
</dbReference>
<evidence type="ECO:0000256" key="6">
    <source>
        <dbReference type="SAM" id="Phobius"/>
    </source>
</evidence>
<evidence type="ECO:0000256" key="4">
    <source>
        <dbReference type="ARBA" id="ARBA00032089"/>
    </source>
</evidence>
<keyword evidence="9" id="KW-1185">Reference proteome</keyword>
<dbReference type="InterPro" id="IPR042177">
    <property type="entry name" value="Cell/Rod_1"/>
</dbReference>
<feature type="transmembrane region" description="Helical" evidence="6">
    <location>
        <begin position="12"/>
        <end position="31"/>
    </location>
</feature>
<dbReference type="InterPro" id="IPR007221">
    <property type="entry name" value="MreC"/>
</dbReference>
<keyword evidence="6" id="KW-0812">Transmembrane</keyword>
<keyword evidence="6" id="KW-0472">Membrane</keyword>
<dbReference type="Proteomes" id="UP000745859">
    <property type="component" value="Unassembled WGS sequence"/>
</dbReference>
<gene>
    <name evidence="8" type="ORF">FHR24_002324</name>
</gene>
<evidence type="ECO:0000256" key="2">
    <source>
        <dbReference type="ARBA" id="ARBA00013855"/>
    </source>
</evidence>
<feature type="domain" description="Rod shape-determining protein MreC beta-barrel core" evidence="7">
    <location>
        <begin position="110"/>
        <end position="257"/>
    </location>
</feature>
<evidence type="ECO:0000256" key="3">
    <source>
        <dbReference type="ARBA" id="ARBA00022960"/>
    </source>
</evidence>
<reference evidence="8 9" key="1">
    <citation type="submission" date="2020-03" db="EMBL/GenBank/DDBJ databases">
        <title>Genomic Encyclopedia of Type Strains, Phase IV (KMG-IV): sequencing the most valuable type-strain genomes for metagenomic binning, comparative biology and taxonomic classification.</title>
        <authorList>
            <person name="Goeker M."/>
        </authorList>
    </citation>
    <scope>NUCLEOTIDE SEQUENCE [LARGE SCALE GENOMIC DNA]</scope>
    <source>
        <strain evidence="8 9">DSM 101599</strain>
    </source>
</reference>
<sequence length="273" mass="31200">MQFILYLIQKHRNFLLFFVLELIALFFTIQFHSYQKSKFINSANGITGGLYNSVTSFRSYLYLKDENTMLIKENSELKNKLLKKAVTPTSFKDSIDLRFQQKFEYASAKIINNDFHKNNNFLTINKGKKDSISPYMAVVNAKGIIGITSNTSNNYTSAISVLNTHFKVNARLKKAAYFGTLTWNGKSYDQVQLIDIPRQASLKIGDTIVTGGRSAIFPEGILIGSVSDIEYQNNRYEKINVSLFNDVRNVSNVYIIKNLHKQEIQKLENSNND</sequence>
<comment type="caution">
    <text evidence="8">The sequence shown here is derived from an EMBL/GenBank/DDBJ whole genome shotgun (WGS) entry which is preliminary data.</text>
</comment>
<evidence type="ECO:0000313" key="9">
    <source>
        <dbReference type="Proteomes" id="UP000745859"/>
    </source>
</evidence>
<accession>A0ABX0UAL3</accession>
<dbReference type="Pfam" id="PF04085">
    <property type="entry name" value="MreC"/>
    <property type="match status" value="1"/>
</dbReference>
<evidence type="ECO:0000259" key="7">
    <source>
        <dbReference type="Pfam" id="PF04085"/>
    </source>
</evidence>
<dbReference type="NCBIfam" id="NF010532">
    <property type="entry name" value="PRK13922.9-3"/>
    <property type="match status" value="1"/>
</dbReference>
<evidence type="ECO:0000256" key="1">
    <source>
        <dbReference type="ARBA" id="ARBA00009369"/>
    </source>
</evidence>
<keyword evidence="6" id="KW-1133">Transmembrane helix</keyword>
<dbReference type="RefSeq" id="WP_167188760.1">
    <property type="nucleotide sequence ID" value="NZ_JAASQL010000003.1"/>
</dbReference>
<name>A0ABX0UAL3_9FLAO</name>
<dbReference type="Gene3D" id="2.40.10.350">
    <property type="entry name" value="Rod shape-determining protein MreC, domain 2"/>
    <property type="match status" value="1"/>
</dbReference>
<dbReference type="EMBL" id="JAASQL010000003">
    <property type="protein sequence ID" value="NIJ45853.1"/>
    <property type="molecule type" value="Genomic_DNA"/>
</dbReference>
<comment type="function">
    <text evidence="5">Involved in formation and maintenance of cell shape.</text>
</comment>
<organism evidence="8 9">
    <name type="scientific">Wenyingzhuangia heitensis</name>
    <dbReference type="NCBI Taxonomy" id="1487859"/>
    <lineage>
        <taxon>Bacteria</taxon>
        <taxon>Pseudomonadati</taxon>
        <taxon>Bacteroidota</taxon>
        <taxon>Flavobacteriia</taxon>
        <taxon>Flavobacteriales</taxon>
        <taxon>Flavobacteriaceae</taxon>
        <taxon>Wenyingzhuangia</taxon>
    </lineage>
</organism>
<comment type="similarity">
    <text evidence="1 5">Belongs to the MreC family.</text>
</comment>
<protein>
    <recommendedName>
        <fullName evidence="2 5">Cell shape-determining protein MreC</fullName>
    </recommendedName>
    <alternativeName>
        <fullName evidence="4 5">Cell shape protein MreC</fullName>
    </alternativeName>
</protein>
<proteinExistence type="inferred from homology"/>
<evidence type="ECO:0000256" key="5">
    <source>
        <dbReference type="PIRNR" id="PIRNR038471"/>
    </source>
</evidence>
<keyword evidence="3 5" id="KW-0133">Cell shape</keyword>
<dbReference type="PIRSF" id="PIRSF038471">
    <property type="entry name" value="MreC"/>
    <property type="match status" value="1"/>
</dbReference>